<evidence type="ECO:0000256" key="1">
    <source>
        <dbReference type="SAM" id="MobiDB-lite"/>
    </source>
</evidence>
<proteinExistence type="predicted"/>
<dbReference type="Proteomes" id="UP000177798">
    <property type="component" value="Chromosome 16"/>
</dbReference>
<organism evidence="2 3">
    <name type="scientific">Sclerotinia sclerotiorum (strain ATCC 18683 / 1980 / Ss-1)</name>
    <name type="common">White mold</name>
    <name type="synonym">Whetzelinia sclerotiorum</name>
    <dbReference type="NCBI Taxonomy" id="665079"/>
    <lineage>
        <taxon>Eukaryota</taxon>
        <taxon>Fungi</taxon>
        <taxon>Dikarya</taxon>
        <taxon>Ascomycota</taxon>
        <taxon>Pezizomycotina</taxon>
        <taxon>Leotiomycetes</taxon>
        <taxon>Helotiales</taxon>
        <taxon>Sclerotiniaceae</taxon>
        <taxon>Sclerotinia</taxon>
    </lineage>
</organism>
<dbReference type="EMBL" id="CP017829">
    <property type="protein sequence ID" value="APA16029.1"/>
    <property type="molecule type" value="Genomic_DNA"/>
</dbReference>
<dbReference type="KEGG" id="ssl:SS1G_10142"/>
<sequence length="235" mass="27577">MCIPANTINFICNSDISEHHHRYGTIQKWIGCDNYPKEQYRGQMFQEIDGRKPCQVTSKLPLAEDVCPDCRKKYGDIASSNIISHVIRVLERMSDVSGYAYDSKDIQCKMAIIFDDIETFGFWKYLDPARPDEKYEMYELPEEIPDSNAAGQTAGTRARGGREIDVRLMEKFYRLMSNRIRMVRFDMEAATERQKEERRVAEQYRQEEEQYHQQVERGNAGVKRWLAETPDSYDQ</sequence>
<evidence type="ECO:0000313" key="2">
    <source>
        <dbReference type="EMBL" id="APA16029.1"/>
    </source>
</evidence>
<protein>
    <submittedName>
        <fullName evidence="2">Uncharacterized protein</fullName>
    </submittedName>
</protein>
<name>A0A1D9QMD2_SCLS1</name>
<dbReference type="OrthoDB" id="10631279at2759"/>
<gene>
    <name evidence="2" type="ORF">sscle_16g107990</name>
</gene>
<dbReference type="VEuPathDB" id="FungiDB:sscle_16g107990"/>
<feature type="region of interest" description="Disordered" evidence="1">
    <location>
        <begin position="207"/>
        <end position="235"/>
    </location>
</feature>
<evidence type="ECO:0000313" key="3">
    <source>
        <dbReference type="Proteomes" id="UP000177798"/>
    </source>
</evidence>
<reference evidence="3" key="1">
    <citation type="journal article" date="2017" name="Genome Biol. Evol.">
        <title>The complete genome sequence of the phytopathogenic fungus Sclerotinia sclerotiorum reveals insights into the genome architecture of broad host range pathogens.</title>
        <authorList>
            <person name="Derbyshire M."/>
            <person name="Denton-Giles M."/>
            <person name="Hegedus D."/>
            <person name="Seifbarghy S."/>
            <person name="Rollins J."/>
            <person name="van Kan J."/>
            <person name="Seidl M.F."/>
            <person name="Faino L."/>
            <person name="Mbengue M."/>
            <person name="Navaud O."/>
            <person name="Raffaele S."/>
            <person name="Hammond-Kosack K."/>
            <person name="Heard S."/>
            <person name="Oliver R."/>
        </authorList>
    </citation>
    <scope>NUCLEOTIDE SEQUENCE [LARGE SCALE GENOMIC DNA]</scope>
    <source>
        <strain evidence="3">ATCC 18683 / 1980 / Ss-1</strain>
    </source>
</reference>
<dbReference type="RefSeq" id="XP_001588595.1">
    <property type="nucleotide sequence ID" value="XM_001588545.1"/>
</dbReference>
<accession>A0A1D9QMD2</accession>
<dbReference type="AlphaFoldDB" id="A0A1D9QMD2"/>